<keyword evidence="2" id="KW-1185">Reference proteome</keyword>
<proteinExistence type="predicted"/>
<evidence type="ECO:0000313" key="1">
    <source>
        <dbReference type="EMBL" id="BCD98541.1"/>
    </source>
</evidence>
<dbReference type="EMBL" id="AP023086">
    <property type="protein sequence ID" value="BCD98541.1"/>
    <property type="molecule type" value="Genomic_DNA"/>
</dbReference>
<dbReference type="NCBIfam" id="TIGR02532">
    <property type="entry name" value="IV_pilin_GFxxxE"/>
    <property type="match status" value="1"/>
</dbReference>
<evidence type="ECO:0008006" key="3">
    <source>
        <dbReference type="Google" id="ProtNLM"/>
    </source>
</evidence>
<dbReference type="AlphaFoldDB" id="A0AAN1WJ23"/>
<protein>
    <recommendedName>
        <fullName evidence="3">Prepilin-type N-terminal cleavage/methylation domain-containing protein</fullName>
    </recommendedName>
</protein>
<sequence length="188" mass="19910">MNKGFSLIELLITIAIIAFLAMVALPMTSAWIDGPDVTRTQTNFTRAYSLAKNIAIREGTAVPATGATSALCIKTNADGDRSVSVRKQSKAVGEDNRVAADCSDLTPQEKIDHEVFTAELRPDVDIQYGAAGALIDFTCACFTGNGAIADTDSTTNCKAVDDCLDGSVVNNTQFTFNKGSVNETATLF</sequence>
<evidence type="ECO:0000313" key="2">
    <source>
        <dbReference type="Proteomes" id="UP001320119"/>
    </source>
</evidence>
<dbReference type="InterPro" id="IPR045584">
    <property type="entry name" value="Pilin-like"/>
</dbReference>
<organism evidence="1 2">
    <name type="scientific">Marinagarivorans cellulosilyticus</name>
    <dbReference type="NCBI Taxonomy" id="2721545"/>
    <lineage>
        <taxon>Bacteria</taxon>
        <taxon>Pseudomonadati</taxon>
        <taxon>Pseudomonadota</taxon>
        <taxon>Gammaproteobacteria</taxon>
        <taxon>Cellvibrionales</taxon>
        <taxon>Cellvibrionaceae</taxon>
        <taxon>Marinagarivorans</taxon>
    </lineage>
</organism>
<gene>
    <name evidence="1" type="ORF">MARGE09_P2742</name>
</gene>
<reference evidence="1 2" key="1">
    <citation type="journal article" date="2022" name="IScience">
        <title>An ultrasensitive nanofiber-based assay for enzymatic hydrolysis and deep-sea microbial degradation of cellulose.</title>
        <authorList>
            <person name="Tsudome M."/>
            <person name="Tachioka M."/>
            <person name="Miyazaki M."/>
            <person name="Uchimura K."/>
            <person name="Tsuda M."/>
            <person name="Takaki Y."/>
            <person name="Deguchi S."/>
        </authorList>
    </citation>
    <scope>NUCLEOTIDE SEQUENCE [LARGE SCALE GENOMIC DNA]</scope>
    <source>
        <strain evidence="1 2">GE09</strain>
    </source>
</reference>
<dbReference type="SUPFAM" id="SSF54523">
    <property type="entry name" value="Pili subunits"/>
    <property type="match status" value="1"/>
</dbReference>
<dbReference type="Proteomes" id="UP001320119">
    <property type="component" value="Chromosome"/>
</dbReference>
<dbReference type="InterPro" id="IPR012902">
    <property type="entry name" value="N_methyl_site"/>
</dbReference>
<name>A0AAN1WJ23_9GAMM</name>
<dbReference type="RefSeq" id="WP_236982960.1">
    <property type="nucleotide sequence ID" value="NZ_AP023086.1"/>
</dbReference>
<dbReference type="Gene3D" id="3.30.700.10">
    <property type="entry name" value="Glycoprotein, Type 4 Pilin"/>
    <property type="match status" value="1"/>
</dbReference>
<dbReference type="PROSITE" id="PS00409">
    <property type="entry name" value="PROKAR_NTER_METHYL"/>
    <property type="match status" value="1"/>
</dbReference>
<dbReference type="Pfam" id="PF07963">
    <property type="entry name" value="N_methyl"/>
    <property type="match status" value="1"/>
</dbReference>
<accession>A0AAN1WJ23</accession>
<dbReference type="KEGG" id="marq:MARGE09_P2742"/>